<keyword evidence="1" id="KW-0472">Membrane</keyword>
<dbReference type="RefSeq" id="XP_067480032.1">
    <property type="nucleotide sequence ID" value="XM_067627380.1"/>
</dbReference>
<dbReference type="AlphaFoldDB" id="A0A1L9UM55"/>
<gene>
    <name evidence="2" type="ORF">ASPBRDRAFT_553651</name>
</gene>
<evidence type="ECO:0000313" key="2">
    <source>
        <dbReference type="EMBL" id="OJJ72784.1"/>
    </source>
</evidence>
<sequence>MRIRPPTSFSRFGWAGPLVVLVTHLSIPFAHIAPYTLKSVNRLYQLSFSQPSEFWSVHGQTFHPCFNLKKYTICHPLLHRTKSDSQSAYLLTAFSVEIATSTSFLSLPFSF</sequence>
<dbReference type="Proteomes" id="UP000184499">
    <property type="component" value="Unassembled WGS sequence"/>
</dbReference>
<feature type="transmembrane region" description="Helical" evidence="1">
    <location>
        <begin position="12"/>
        <end position="33"/>
    </location>
</feature>
<evidence type="ECO:0000313" key="3">
    <source>
        <dbReference type="Proteomes" id="UP000184499"/>
    </source>
</evidence>
<organism evidence="2 3">
    <name type="scientific">Aspergillus brasiliensis (strain CBS 101740 / IMI 381727 / IBT 21946)</name>
    <dbReference type="NCBI Taxonomy" id="767769"/>
    <lineage>
        <taxon>Eukaryota</taxon>
        <taxon>Fungi</taxon>
        <taxon>Dikarya</taxon>
        <taxon>Ascomycota</taxon>
        <taxon>Pezizomycotina</taxon>
        <taxon>Eurotiomycetes</taxon>
        <taxon>Eurotiomycetidae</taxon>
        <taxon>Eurotiales</taxon>
        <taxon>Aspergillaceae</taxon>
        <taxon>Aspergillus</taxon>
        <taxon>Aspergillus subgen. Circumdati</taxon>
    </lineage>
</organism>
<name>A0A1L9UM55_ASPBC</name>
<dbReference type="GeneID" id="93579868"/>
<dbReference type="EMBL" id="KV878683">
    <property type="protein sequence ID" value="OJJ72784.1"/>
    <property type="molecule type" value="Genomic_DNA"/>
</dbReference>
<keyword evidence="1" id="KW-0812">Transmembrane</keyword>
<evidence type="ECO:0000256" key="1">
    <source>
        <dbReference type="SAM" id="Phobius"/>
    </source>
</evidence>
<dbReference type="OrthoDB" id="10581592at2759"/>
<accession>A0A1L9UM55</accession>
<proteinExistence type="predicted"/>
<keyword evidence="3" id="KW-1185">Reference proteome</keyword>
<protein>
    <submittedName>
        <fullName evidence="2">Uncharacterized protein</fullName>
    </submittedName>
</protein>
<dbReference type="VEuPathDB" id="FungiDB:ASPBRDRAFT_553651"/>
<keyword evidence="1" id="KW-1133">Transmembrane helix</keyword>
<reference evidence="3" key="1">
    <citation type="journal article" date="2017" name="Genome Biol.">
        <title>Comparative genomics reveals high biological diversity and specific adaptations in the industrially and medically important fungal genus Aspergillus.</title>
        <authorList>
            <person name="de Vries R.P."/>
            <person name="Riley R."/>
            <person name="Wiebenga A."/>
            <person name="Aguilar-Osorio G."/>
            <person name="Amillis S."/>
            <person name="Uchima C.A."/>
            <person name="Anderluh G."/>
            <person name="Asadollahi M."/>
            <person name="Askin M."/>
            <person name="Barry K."/>
            <person name="Battaglia E."/>
            <person name="Bayram O."/>
            <person name="Benocci T."/>
            <person name="Braus-Stromeyer S.A."/>
            <person name="Caldana C."/>
            <person name="Canovas D."/>
            <person name="Cerqueira G.C."/>
            <person name="Chen F."/>
            <person name="Chen W."/>
            <person name="Choi C."/>
            <person name="Clum A."/>
            <person name="Dos Santos R.A."/>
            <person name="Damasio A.R."/>
            <person name="Diallinas G."/>
            <person name="Emri T."/>
            <person name="Fekete E."/>
            <person name="Flipphi M."/>
            <person name="Freyberg S."/>
            <person name="Gallo A."/>
            <person name="Gournas C."/>
            <person name="Habgood R."/>
            <person name="Hainaut M."/>
            <person name="Harispe M.L."/>
            <person name="Henrissat B."/>
            <person name="Hilden K.S."/>
            <person name="Hope R."/>
            <person name="Hossain A."/>
            <person name="Karabika E."/>
            <person name="Karaffa L."/>
            <person name="Karanyi Z."/>
            <person name="Krasevec N."/>
            <person name="Kuo A."/>
            <person name="Kusch H."/>
            <person name="LaButti K."/>
            <person name="Lagendijk E.L."/>
            <person name="Lapidus A."/>
            <person name="Levasseur A."/>
            <person name="Lindquist E."/>
            <person name="Lipzen A."/>
            <person name="Logrieco A.F."/>
            <person name="MacCabe A."/>
            <person name="Maekelae M.R."/>
            <person name="Malavazi I."/>
            <person name="Melin P."/>
            <person name="Meyer V."/>
            <person name="Mielnichuk N."/>
            <person name="Miskei M."/>
            <person name="Molnar A.P."/>
            <person name="Mule G."/>
            <person name="Ngan C.Y."/>
            <person name="Orejas M."/>
            <person name="Orosz E."/>
            <person name="Ouedraogo J.P."/>
            <person name="Overkamp K.M."/>
            <person name="Park H.-S."/>
            <person name="Perrone G."/>
            <person name="Piumi F."/>
            <person name="Punt P.J."/>
            <person name="Ram A.F."/>
            <person name="Ramon A."/>
            <person name="Rauscher S."/>
            <person name="Record E."/>
            <person name="Riano-Pachon D.M."/>
            <person name="Robert V."/>
            <person name="Roehrig J."/>
            <person name="Ruller R."/>
            <person name="Salamov A."/>
            <person name="Salih N.S."/>
            <person name="Samson R.A."/>
            <person name="Sandor E."/>
            <person name="Sanguinetti M."/>
            <person name="Schuetze T."/>
            <person name="Sepcic K."/>
            <person name="Shelest E."/>
            <person name="Sherlock G."/>
            <person name="Sophianopoulou V."/>
            <person name="Squina F.M."/>
            <person name="Sun H."/>
            <person name="Susca A."/>
            <person name="Todd R.B."/>
            <person name="Tsang A."/>
            <person name="Unkles S.E."/>
            <person name="van de Wiele N."/>
            <person name="van Rossen-Uffink D."/>
            <person name="Oliveira J.V."/>
            <person name="Vesth T.C."/>
            <person name="Visser J."/>
            <person name="Yu J.-H."/>
            <person name="Zhou M."/>
            <person name="Andersen M.R."/>
            <person name="Archer D.B."/>
            <person name="Baker S.E."/>
            <person name="Benoit I."/>
            <person name="Brakhage A.A."/>
            <person name="Braus G.H."/>
            <person name="Fischer R."/>
            <person name="Frisvad J.C."/>
            <person name="Goldman G.H."/>
            <person name="Houbraken J."/>
            <person name="Oakley B."/>
            <person name="Pocsi I."/>
            <person name="Scazzocchio C."/>
            <person name="Seiboth B."/>
            <person name="vanKuyk P.A."/>
            <person name="Wortman J."/>
            <person name="Dyer P.S."/>
            <person name="Grigoriev I.V."/>
        </authorList>
    </citation>
    <scope>NUCLEOTIDE SEQUENCE [LARGE SCALE GENOMIC DNA]</scope>
    <source>
        <strain evidence="3">CBS 101740 / IMI 381727 / IBT 21946</strain>
    </source>
</reference>